<dbReference type="PANTHER" id="PTHR43406">
    <property type="entry name" value="TRYPTOPHAN SYNTHASE, ALPHA CHAIN"/>
    <property type="match status" value="1"/>
</dbReference>
<reference evidence="10" key="1">
    <citation type="submission" date="2024-05" db="EMBL/GenBank/DDBJ databases">
        <title>Isolation and characterization of Sporomusa carbonis sp. nov., a carboxydotrophic hydrogenogen in the genus of Sporomusa isolated from a charcoal burning pile.</title>
        <authorList>
            <person name="Boeer T."/>
            <person name="Rosenbaum F."/>
            <person name="Eysell L."/>
            <person name="Mueller V."/>
            <person name="Daniel R."/>
            <person name="Poehlein A."/>
        </authorList>
    </citation>
    <scope>NUCLEOTIDE SEQUENCE [LARGE SCALE GENOMIC DNA]</scope>
    <source>
        <strain evidence="10">DSM 3132</strain>
    </source>
</reference>
<keyword evidence="11" id="KW-1185">Reference proteome</keyword>
<dbReference type="PROSITE" id="PS00167">
    <property type="entry name" value="TRP_SYNTHASE_ALPHA"/>
    <property type="match status" value="1"/>
</dbReference>
<proteinExistence type="inferred from homology"/>
<dbReference type="PANTHER" id="PTHR43406:SF1">
    <property type="entry name" value="TRYPTOPHAN SYNTHASE ALPHA CHAIN, CHLOROPLASTIC"/>
    <property type="match status" value="1"/>
</dbReference>
<dbReference type="Pfam" id="PF00290">
    <property type="entry name" value="Trp_syntA"/>
    <property type="match status" value="1"/>
</dbReference>
<evidence type="ECO:0000256" key="8">
    <source>
        <dbReference type="HAMAP-Rule" id="MF_00131"/>
    </source>
</evidence>
<comment type="subunit">
    <text evidence="2 8">Tetramer of two alpha and two beta chains.</text>
</comment>
<dbReference type="RefSeq" id="WP_093793725.1">
    <property type="nucleotide sequence ID" value="NZ_CP155571.1"/>
</dbReference>
<evidence type="ECO:0000256" key="7">
    <source>
        <dbReference type="ARBA" id="ARBA00049047"/>
    </source>
</evidence>
<evidence type="ECO:0000256" key="5">
    <source>
        <dbReference type="ARBA" id="ARBA00023141"/>
    </source>
</evidence>
<evidence type="ECO:0000256" key="2">
    <source>
        <dbReference type="ARBA" id="ARBA00011270"/>
    </source>
</evidence>
<organism evidence="10 11">
    <name type="scientific">Sporomusa acidovorans (strain ATCC 49682 / DSM 3132 / Mol)</name>
    <dbReference type="NCBI Taxonomy" id="1123286"/>
    <lineage>
        <taxon>Bacteria</taxon>
        <taxon>Bacillati</taxon>
        <taxon>Bacillota</taxon>
        <taxon>Negativicutes</taxon>
        <taxon>Selenomonadales</taxon>
        <taxon>Sporomusaceae</taxon>
        <taxon>Sporomusa</taxon>
    </lineage>
</organism>
<dbReference type="GO" id="GO:0004834">
    <property type="term" value="F:tryptophan synthase activity"/>
    <property type="evidence" value="ECO:0007669"/>
    <property type="project" value="UniProtKB-EC"/>
</dbReference>
<dbReference type="InterPro" id="IPR018204">
    <property type="entry name" value="Trp_synthase_alpha_AS"/>
</dbReference>
<comment type="catalytic activity">
    <reaction evidence="7 8">
        <text>(1S,2R)-1-C-(indol-3-yl)glycerol 3-phosphate + L-serine = D-glyceraldehyde 3-phosphate + L-tryptophan + H2O</text>
        <dbReference type="Rhea" id="RHEA:10532"/>
        <dbReference type="ChEBI" id="CHEBI:15377"/>
        <dbReference type="ChEBI" id="CHEBI:33384"/>
        <dbReference type="ChEBI" id="CHEBI:57912"/>
        <dbReference type="ChEBI" id="CHEBI:58866"/>
        <dbReference type="ChEBI" id="CHEBI:59776"/>
        <dbReference type="EC" id="4.2.1.20"/>
    </reaction>
</comment>
<accession>A0ABZ3J420</accession>
<feature type="active site" description="Proton acceptor" evidence="8">
    <location>
        <position position="59"/>
    </location>
</feature>
<evidence type="ECO:0000313" key="11">
    <source>
        <dbReference type="Proteomes" id="UP000216052"/>
    </source>
</evidence>
<gene>
    <name evidence="8 10" type="primary">trpA</name>
    <name evidence="10" type="ORF">SPACI_031780</name>
</gene>
<dbReference type="CDD" id="cd04724">
    <property type="entry name" value="Tryptophan_synthase_alpha"/>
    <property type="match status" value="1"/>
</dbReference>
<dbReference type="Gene3D" id="3.20.20.70">
    <property type="entry name" value="Aldolase class I"/>
    <property type="match status" value="1"/>
</dbReference>
<dbReference type="NCBIfam" id="TIGR00262">
    <property type="entry name" value="trpA"/>
    <property type="match status" value="1"/>
</dbReference>
<evidence type="ECO:0000256" key="9">
    <source>
        <dbReference type="RuleBase" id="RU003662"/>
    </source>
</evidence>
<name>A0ABZ3J420_SPOA4</name>
<feature type="active site" description="Proton acceptor" evidence="8">
    <location>
        <position position="48"/>
    </location>
</feature>
<keyword evidence="5 8" id="KW-0057">Aromatic amino acid biosynthesis</keyword>
<dbReference type="Proteomes" id="UP000216052">
    <property type="component" value="Chromosome"/>
</dbReference>
<evidence type="ECO:0000313" key="10">
    <source>
        <dbReference type="EMBL" id="XFO73104.1"/>
    </source>
</evidence>
<dbReference type="HAMAP" id="MF_00131">
    <property type="entry name" value="Trp_synth_alpha"/>
    <property type="match status" value="1"/>
</dbReference>
<evidence type="ECO:0000256" key="1">
    <source>
        <dbReference type="ARBA" id="ARBA00004733"/>
    </source>
</evidence>
<protein>
    <recommendedName>
        <fullName evidence="8">Tryptophan synthase alpha chain</fullName>
        <ecNumber evidence="8">4.2.1.20</ecNumber>
    </recommendedName>
</protein>
<comment type="function">
    <text evidence="8">The alpha subunit is responsible for the aldol cleavage of indoleglycerol phosphate to indole and glyceraldehyde 3-phosphate.</text>
</comment>
<keyword evidence="4 8" id="KW-0822">Tryptophan biosynthesis</keyword>
<keyword evidence="3 8" id="KW-0028">Amino-acid biosynthesis</keyword>
<dbReference type="SUPFAM" id="SSF51366">
    <property type="entry name" value="Ribulose-phoshate binding barrel"/>
    <property type="match status" value="1"/>
</dbReference>
<comment type="similarity">
    <text evidence="8 9">Belongs to the TrpA family.</text>
</comment>
<dbReference type="InterPro" id="IPR013785">
    <property type="entry name" value="Aldolase_TIM"/>
</dbReference>
<evidence type="ECO:0000256" key="6">
    <source>
        <dbReference type="ARBA" id="ARBA00023239"/>
    </source>
</evidence>
<sequence length="263" mass="27921">MKLAEKLCNCKSTGRKGLIIYITAGYPDYHTTLEAVKAVEAAGADLVEIGLPFSDPMADGPIIQQAAAQALAAGATVGKTLELVTKLKQETTIPLAIMTYYNIVLQYGIDKFTADFAQAGISGLIIPDLPLEESAAVEPLCRQMGIDLIQFIAPTTTLERLKPICSQAAGFLYCISNTGVTGVRHIDYGQLAPLLAAVRRETDLPLAIGFGIGTPEAARQAAKQADAVIVGSAVMERLMKQDVAAVREFTASLRLALDRGEQG</sequence>
<keyword evidence="6 8" id="KW-0456">Lyase</keyword>
<dbReference type="EMBL" id="CP155571">
    <property type="protein sequence ID" value="XFO73104.1"/>
    <property type="molecule type" value="Genomic_DNA"/>
</dbReference>
<dbReference type="InterPro" id="IPR011060">
    <property type="entry name" value="RibuloseP-bd_barrel"/>
</dbReference>
<evidence type="ECO:0000256" key="3">
    <source>
        <dbReference type="ARBA" id="ARBA00022605"/>
    </source>
</evidence>
<dbReference type="EC" id="4.2.1.20" evidence="8"/>
<dbReference type="InterPro" id="IPR002028">
    <property type="entry name" value="Trp_synthase_suA"/>
</dbReference>
<comment type="pathway">
    <text evidence="1 8">Amino-acid biosynthesis; L-tryptophan biosynthesis; L-tryptophan from chorismate: step 5/5.</text>
</comment>
<evidence type="ECO:0000256" key="4">
    <source>
        <dbReference type="ARBA" id="ARBA00022822"/>
    </source>
</evidence>